<dbReference type="GO" id="GO:0140359">
    <property type="term" value="F:ABC-type transporter activity"/>
    <property type="evidence" value="ECO:0007669"/>
    <property type="project" value="InterPro"/>
</dbReference>
<evidence type="ECO:0000256" key="8">
    <source>
        <dbReference type="SAM" id="SignalP"/>
    </source>
</evidence>
<evidence type="ECO:0000313" key="11">
    <source>
        <dbReference type="Proteomes" id="UP000075714"/>
    </source>
</evidence>
<feature type="chain" id="PRO_5007562423" description="ABC transmembrane type-1 domain-containing protein" evidence="8">
    <location>
        <begin position="18"/>
        <end position="315"/>
    </location>
</feature>
<dbReference type="InterPro" id="IPR036640">
    <property type="entry name" value="ABC1_TM_sf"/>
</dbReference>
<evidence type="ECO:0000259" key="9">
    <source>
        <dbReference type="PROSITE" id="PS50929"/>
    </source>
</evidence>
<evidence type="ECO:0000256" key="2">
    <source>
        <dbReference type="ARBA" id="ARBA00022692"/>
    </source>
</evidence>
<feature type="transmembrane region" description="Helical" evidence="7">
    <location>
        <begin position="78"/>
        <end position="109"/>
    </location>
</feature>
<dbReference type="GO" id="GO:0005524">
    <property type="term" value="F:ATP binding"/>
    <property type="evidence" value="ECO:0007669"/>
    <property type="project" value="UniProtKB-KW"/>
</dbReference>
<comment type="caution">
    <text evidence="10">The sequence shown here is derived from an EMBL/GenBank/DDBJ whole genome shotgun (WGS) entry which is preliminary data.</text>
</comment>
<dbReference type="Proteomes" id="UP000075714">
    <property type="component" value="Unassembled WGS sequence"/>
</dbReference>
<evidence type="ECO:0000256" key="1">
    <source>
        <dbReference type="ARBA" id="ARBA00022448"/>
    </source>
</evidence>
<dbReference type="PANTHER" id="PTHR24223:SF453">
    <property type="entry name" value="ABC TRANSPORTER"/>
    <property type="match status" value="1"/>
</dbReference>
<evidence type="ECO:0000256" key="3">
    <source>
        <dbReference type="ARBA" id="ARBA00022741"/>
    </source>
</evidence>
<keyword evidence="1" id="KW-0813">Transport</keyword>
<dbReference type="Pfam" id="PF00664">
    <property type="entry name" value="ABC_membrane"/>
    <property type="match status" value="1"/>
</dbReference>
<dbReference type="SUPFAM" id="SSF52540">
    <property type="entry name" value="P-loop containing nucleoside triphosphate hydrolases"/>
    <property type="match status" value="1"/>
</dbReference>
<gene>
    <name evidence="10" type="ORF">GPECTOR_1g195</name>
</gene>
<dbReference type="OrthoDB" id="548901at2759"/>
<keyword evidence="8" id="KW-0732">Signal</keyword>
<reference evidence="11" key="1">
    <citation type="journal article" date="2016" name="Nat. Commun.">
        <title>The Gonium pectorale genome demonstrates co-option of cell cycle regulation during the evolution of multicellularity.</title>
        <authorList>
            <person name="Hanschen E.R."/>
            <person name="Marriage T.N."/>
            <person name="Ferris P.J."/>
            <person name="Hamaji T."/>
            <person name="Toyoda A."/>
            <person name="Fujiyama A."/>
            <person name="Neme R."/>
            <person name="Noguchi H."/>
            <person name="Minakuchi Y."/>
            <person name="Suzuki M."/>
            <person name="Kawai-Toyooka H."/>
            <person name="Smith D.R."/>
            <person name="Sparks H."/>
            <person name="Anderson J."/>
            <person name="Bakaric R."/>
            <person name="Luria V."/>
            <person name="Karger A."/>
            <person name="Kirschner M.W."/>
            <person name="Durand P.M."/>
            <person name="Michod R.E."/>
            <person name="Nozaki H."/>
            <person name="Olson B.J."/>
        </authorList>
    </citation>
    <scope>NUCLEOTIDE SEQUENCE [LARGE SCALE GENOMIC DNA]</scope>
    <source>
        <strain evidence="11">NIES-2863</strain>
    </source>
</reference>
<dbReference type="AlphaFoldDB" id="A0A150H2G5"/>
<keyword evidence="11" id="KW-1185">Reference proteome</keyword>
<evidence type="ECO:0000256" key="7">
    <source>
        <dbReference type="SAM" id="Phobius"/>
    </source>
</evidence>
<evidence type="ECO:0000256" key="5">
    <source>
        <dbReference type="ARBA" id="ARBA00022989"/>
    </source>
</evidence>
<keyword evidence="3" id="KW-0547">Nucleotide-binding</keyword>
<dbReference type="InterPro" id="IPR011527">
    <property type="entry name" value="ABC1_TM_dom"/>
</dbReference>
<dbReference type="Gene3D" id="3.40.50.300">
    <property type="entry name" value="P-loop containing nucleotide triphosphate hydrolases"/>
    <property type="match status" value="1"/>
</dbReference>
<keyword evidence="5 7" id="KW-1133">Transmembrane helix</keyword>
<dbReference type="EMBL" id="LSYV01000002">
    <property type="protein sequence ID" value="KXZ56224.1"/>
    <property type="molecule type" value="Genomic_DNA"/>
</dbReference>
<evidence type="ECO:0000313" key="10">
    <source>
        <dbReference type="EMBL" id="KXZ56224.1"/>
    </source>
</evidence>
<evidence type="ECO:0000256" key="6">
    <source>
        <dbReference type="ARBA" id="ARBA00023136"/>
    </source>
</evidence>
<dbReference type="STRING" id="33097.A0A150H2G5"/>
<keyword evidence="6 7" id="KW-0472">Membrane</keyword>
<dbReference type="GO" id="GO:0016020">
    <property type="term" value="C:membrane"/>
    <property type="evidence" value="ECO:0007669"/>
    <property type="project" value="InterPro"/>
</dbReference>
<dbReference type="InterPro" id="IPR050173">
    <property type="entry name" value="ABC_transporter_C-like"/>
</dbReference>
<sequence length="315" mass="33385">MLTCIVIVVGFLRSATFFEATLSASTSIHNAMARRVLRAPLSFFHTNPSGRIVNRFSKDQGQVDDLLPSCLFDALQSAFLVVGAIVLVAIAVPVVLPVFVPLALAFFWIRRRYIIASREVKRWEAVTRSPVFASFSATLKGLPTIRAFGAAERFQTSFLDLMAHNGDWWFAFISTSSLSAHQAAAGGGVRASGAPPALIHSRSFHVLALDEATANVDRATDELIQTALRDFAHRDREAHGRVLLVIAHRLDTVMDTDTLLVLNAGELVESGPPSALAATPGGVFARMVTAARLAAPAAAKGEAAAAAAAGGGGAQ</sequence>
<feature type="domain" description="ABC transmembrane type-1" evidence="9">
    <location>
        <begin position="1"/>
        <end position="179"/>
    </location>
</feature>
<proteinExistence type="predicted"/>
<name>A0A150H2G5_GONPE</name>
<evidence type="ECO:0000256" key="4">
    <source>
        <dbReference type="ARBA" id="ARBA00022840"/>
    </source>
</evidence>
<keyword evidence="2 7" id="KW-0812">Transmembrane</keyword>
<dbReference type="PROSITE" id="PS50929">
    <property type="entry name" value="ABC_TM1F"/>
    <property type="match status" value="1"/>
</dbReference>
<dbReference type="Gene3D" id="1.20.1560.10">
    <property type="entry name" value="ABC transporter type 1, transmembrane domain"/>
    <property type="match status" value="1"/>
</dbReference>
<dbReference type="SUPFAM" id="SSF90123">
    <property type="entry name" value="ABC transporter transmembrane region"/>
    <property type="match status" value="1"/>
</dbReference>
<feature type="signal peptide" evidence="8">
    <location>
        <begin position="1"/>
        <end position="17"/>
    </location>
</feature>
<keyword evidence="4" id="KW-0067">ATP-binding</keyword>
<protein>
    <recommendedName>
        <fullName evidence="9">ABC transmembrane type-1 domain-containing protein</fullName>
    </recommendedName>
</protein>
<dbReference type="InterPro" id="IPR027417">
    <property type="entry name" value="P-loop_NTPase"/>
</dbReference>
<dbReference type="PANTHER" id="PTHR24223">
    <property type="entry name" value="ATP-BINDING CASSETTE SUB-FAMILY C"/>
    <property type="match status" value="1"/>
</dbReference>
<organism evidence="10 11">
    <name type="scientific">Gonium pectorale</name>
    <name type="common">Green alga</name>
    <dbReference type="NCBI Taxonomy" id="33097"/>
    <lineage>
        <taxon>Eukaryota</taxon>
        <taxon>Viridiplantae</taxon>
        <taxon>Chlorophyta</taxon>
        <taxon>core chlorophytes</taxon>
        <taxon>Chlorophyceae</taxon>
        <taxon>CS clade</taxon>
        <taxon>Chlamydomonadales</taxon>
        <taxon>Volvocaceae</taxon>
        <taxon>Gonium</taxon>
    </lineage>
</organism>
<accession>A0A150H2G5</accession>